<proteinExistence type="predicted"/>
<dbReference type="EMBL" id="ATNM01000146">
    <property type="protein sequence ID" value="EPR66530.1"/>
    <property type="molecule type" value="Genomic_DNA"/>
</dbReference>
<evidence type="ECO:0000313" key="3">
    <source>
        <dbReference type="Proteomes" id="UP000014974"/>
    </source>
</evidence>
<evidence type="ECO:0000256" key="1">
    <source>
        <dbReference type="SAM" id="MobiDB-lite"/>
    </source>
</evidence>
<dbReference type="Proteomes" id="UP000014974">
    <property type="component" value="Unassembled WGS sequence"/>
</dbReference>
<dbReference type="AlphaFoldDB" id="S7V8C9"/>
<name>S7V8C9_9BACT</name>
<feature type="region of interest" description="Disordered" evidence="1">
    <location>
        <begin position="25"/>
        <end position="48"/>
    </location>
</feature>
<reference evidence="2 3" key="1">
    <citation type="journal article" date="2013" name="Genome Announc.">
        <title>Draft Genome Sequence of Cyclobacterium qasimii Strain M12-11BT, Isolated from Arctic Marine Sediment.</title>
        <authorList>
            <person name="Shivaji S."/>
            <person name="Ara S."/>
            <person name="Singh A."/>
            <person name="Kumar Pinnaka A."/>
        </authorList>
    </citation>
    <scope>NUCLEOTIDE SEQUENCE [LARGE SCALE GENOMIC DNA]</scope>
    <source>
        <strain evidence="2 3">M12-11B</strain>
    </source>
</reference>
<organism evidence="2 3">
    <name type="scientific">Cyclobacterium qasimii M12-11B</name>
    <dbReference type="NCBI Taxonomy" id="641524"/>
    <lineage>
        <taxon>Bacteria</taxon>
        <taxon>Pseudomonadati</taxon>
        <taxon>Bacteroidota</taxon>
        <taxon>Cytophagia</taxon>
        <taxon>Cytophagales</taxon>
        <taxon>Cyclobacteriaceae</taxon>
        <taxon>Cyclobacterium</taxon>
    </lineage>
</organism>
<protein>
    <submittedName>
        <fullName evidence="2">Uncharacterized protein</fullName>
    </submittedName>
</protein>
<comment type="caution">
    <text evidence="2">The sequence shown here is derived from an EMBL/GenBank/DDBJ whole genome shotgun (WGS) entry which is preliminary data.</text>
</comment>
<gene>
    <name evidence="2" type="ORF">ADICYQ_4442</name>
</gene>
<evidence type="ECO:0000313" key="2">
    <source>
        <dbReference type="EMBL" id="EPR66530.1"/>
    </source>
</evidence>
<accession>S7V8C9</accession>
<sequence length="48" mass="5373">MILAVLLPVFSNNADKISSVHELPNITNRPPEAQRQQKKIGRNNVSAY</sequence>